<organism evidence="1 2">
    <name type="scientific">Paenibacillus pabuli</name>
    <dbReference type="NCBI Taxonomy" id="1472"/>
    <lineage>
        <taxon>Bacteria</taxon>
        <taxon>Bacillati</taxon>
        <taxon>Bacillota</taxon>
        <taxon>Bacilli</taxon>
        <taxon>Bacillales</taxon>
        <taxon>Paenibacillaceae</taxon>
        <taxon>Paenibacillus</taxon>
    </lineage>
</organism>
<accession>A0ABX9BFA2</accession>
<proteinExistence type="predicted"/>
<comment type="caution">
    <text evidence="1">The sequence shown here is derived from an EMBL/GenBank/DDBJ whole genome shotgun (WGS) entry which is preliminary data.</text>
</comment>
<gene>
    <name evidence="1" type="ORF">DET54_11347</name>
</gene>
<evidence type="ECO:0000313" key="2">
    <source>
        <dbReference type="Proteomes" id="UP000248827"/>
    </source>
</evidence>
<reference evidence="1 2" key="1">
    <citation type="submission" date="2018-06" db="EMBL/GenBank/DDBJ databases">
        <title>Freshwater and sediment microbial communities from various areas in North America, analyzing microbe dynamics in response to fracking.</title>
        <authorList>
            <person name="Lamendella R."/>
        </authorList>
    </citation>
    <scope>NUCLEOTIDE SEQUENCE [LARGE SCALE GENOMIC DNA]</scope>
    <source>
        <strain evidence="1 2">NG-13</strain>
    </source>
</reference>
<dbReference type="EMBL" id="QLLI01000013">
    <property type="protein sequence ID" value="RAI89764.1"/>
    <property type="molecule type" value="Genomic_DNA"/>
</dbReference>
<dbReference type="Proteomes" id="UP000248827">
    <property type="component" value="Unassembled WGS sequence"/>
</dbReference>
<sequence>MRSEDFIGQNFSFISFNSFSLTLENRIVFPPMNILGSSTDGYVTDADVNYYTSFGRIWHVDYGCNVCNLISFPKVSRDKNMFLLPIRYISKFYFELIQYSNTCPLTMHEHGLFSIGL</sequence>
<dbReference type="SUPFAM" id="SSF51395">
    <property type="entry name" value="FMN-linked oxidoreductases"/>
    <property type="match status" value="1"/>
</dbReference>
<evidence type="ECO:0000313" key="1">
    <source>
        <dbReference type="EMBL" id="RAI89764.1"/>
    </source>
</evidence>
<protein>
    <submittedName>
        <fullName evidence="1">Uncharacterized protein</fullName>
    </submittedName>
</protein>
<name>A0ABX9BFA2_9BACL</name>
<keyword evidence="2" id="KW-1185">Reference proteome</keyword>